<evidence type="ECO:0000256" key="1">
    <source>
        <dbReference type="SAM" id="MobiDB-lite"/>
    </source>
</evidence>
<keyword evidence="3" id="KW-1185">Reference proteome</keyword>
<protein>
    <submittedName>
        <fullName evidence="2">Uncharacterized protein</fullName>
    </submittedName>
</protein>
<accession>A0A811SB37</accession>
<feature type="region of interest" description="Disordered" evidence="1">
    <location>
        <begin position="49"/>
        <end position="73"/>
    </location>
</feature>
<dbReference type="AlphaFoldDB" id="A0A811SB37"/>
<proteinExistence type="predicted"/>
<name>A0A811SB37_9POAL</name>
<organism evidence="2 3">
    <name type="scientific">Miscanthus lutarioriparius</name>
    <dbReference type="NCBI Taxonomy" id="422564"/>
    <lineage>
        <taxon>Eukaryota</taxon>
        <taxon>Viridiplantae</taxon>
        <taxon>Streptophyta</taxon>
        <taxon>Embryophyta</taxon>
        <taxon>Tracheophyta</taxon>
        <taxon>Spermatophyta</taxon>
        <taxon>Magnoliopsida</taxon>
        <taxon>Liliopsida</taxon>
        <taxon>Poales</taxon>
        <taxon>Poaceae</taxon>
        <taxon>PACMAD clade</taxon>
        <taxon>Panicoideae</taxon>
        <taxon>Andropogonodae</taxon>
        <taxon>Andropogoneae</taxon>
        <taxon>Saccharinae</taxon>
        <taxon>Miscanthus</taxon>
    </lineage>
</organism>
<sequence length="73" mass="8007">MERRRKNGRTKDDGGALTRVVEVGGAPASSEKRPWRLACLPATAAREQSETGADLPLQQRGAAAPDPRWPFFF</sequence>
<reference evidence="2" key="1">
    <citation type="submission" date="2020-10" db="EMBL/GenBank/DDBJ databases">
        <authorList>
            <person name="Han B."/>
            <person name="Lu T."/>
            <person name="Zhao Q."/>
            <person name="Huang X."/>
            <person name="Zhao Y."/>
        </authorList>
    </citation>
    <scope>NUCLEOTIDE SEQUENCE</scope>
</reference>
<evidence type="ECO:0000313" key="2">
    <source>
        <dbReference type="EMBL" id="CAD6338692.1"/>
    </source>
</evidence>
<comment type="caution">
    <text evidence="2">The sequence shown here is derived from an EMBL/GenBank/DDBJ whole genome shotgun (WGS) entry which is preliminary data.</text>
</comment>
<dbReference type="Proteomes" id="UP000604825">
    <property type="component" value="Unassembled WGS sequence"/>
</dbReference>
<evidence type="ECO:0000313" key="3">
    <source>
        <dbReference type="Proteomes" id="UP000604825"/>
    </source>
</evidence>
<dbReference type="EMBL" id="CAJGYO010000019">
    <property type="protein sequence ID" value="CAD6338692.1"/>
    <property type="molecule type" value="Genomic_DNA"/>
</dbReference>
<gene>
    <name evidence="2" type="ORF">NCGR_LOCUS62790</name>
</gene>